<reference evidence="12" key="1">
    <citation type="journal article" date="2018" name="Nat. Microbiol.">
        <title>Leveraging single-cell genomics to expand the fungal tree of life.</title>
        <authorList>
            <person name="Ahrendt S.R."/>
            <person name="Quandt C.A."/>
            <person name="Ciobanu D."/>
            <person name="Clum A."/>
            <person name="Salamov A."/>
            <person name="Andreopoulos B."/>
            <person name="Cheng J.F."/>
            <person name="Woyke T."/>
            <person name="Pelin A."/>
            <person name="Henrissat B."/>
            <person name="Reynolds N.K."/>
            <person name="Benny G.L."/>
            <person name="Smith M.E."/>
            <person name="James T.Y."/>
            <person name="Grigoriev I.V."/>
        </authorList>
    </citation>
    <scope>NUCLEOTIDE SEQUENCE [LARGE SCALE GENOMIC DNA]</scope>
</reference>
<keyword evidence="12" id="KW-1185">Reference proteome</keyword>
<protein>
    <submittedName>
        <fullName evidence="11">Kinase-like domain-containing protein</fullName>
    </submittedName>
</protein>
<feature type="domain" description="Protein kinase" evidence="10">
    <location>
        <begin position="117"/>
        <end position="400"/>
    </location>
</feature>
<dbReference type="PROSITE" id="PS00108">
    <property type="entry name" value="PROTEIN_KINASE_ST"/>
    <property type="match status" value="1"/>
</dbReference>
<feature type="compositionally biased region" description="Low complexity" evidence="9">
    <location>
        <begin position="29"/>
        <end position="65"/>
    </location>
</feature>
<evidence type="ECO:0000256" key="7">
    <source>
        <dbReference type="ARBA" id="ARBA00022840"/>
    </source>
</evidence>
<comment type="similarity">
    <text evidence="2">Belongs to the protein kinase superfamily. CMGC Ser/Thr protein kinase family. CDC2/CDKX subfamily.</text>
</comment>
<gene>
    <name evidence="11" type="ORF">BJ684DRAFT_8644</name>
</gene>
<dbReference type="AlphaFoldDB" id="A0A4P9Y8U7"/>
<sequence>MVPPTSAAVDASDQSGGTEDIPSKIKAYQSASSSQLSALPSLASSRSSESSGSLQPSESSQSSQPSQPPRPSQSSQTSQTPRTFPTALGVYRSPQGHSLQVDRDATYYGTCRPVDRFEKISRVGEGTYGVVYKKGGWVCALKRIRMDQEQDGLPLSSMREITMLRRIRHENVVSVEEVVVGGRPDEFYMVMEYCAQDLGTLLDHMPNPYTRAEVKCLTLQLLRGLAHCHRLGIIHRDLKMSNLLLTSNGILKIADFGLARLVPKDSGGHLSPKVVTLWYRAPELLFGADSYGFPIDLWSVGCIVAELLRHQPLLPGSVELEQIRLIVGMLGPPHEGIWEGWNDLQRRHPHPYSWPRGQVESLRKIFPSESSKTISLLQGLLTYDPSRRMSLDVALEHPYFNESPRAVDPAMLPTFPEIRVEVNQQQK</sequence>
<dbReference type="Pfam" id="PF00069">
    <property type="entry name" value="Pkinase"/>
    <property type="match status" value="1"/>
</dbReference>
<keyword evidence="8" id="KW-0539">Nucleus</keyword>
<dbReference type="InterPro" id="IPR008271">
    <property type="entry name" value="Ser/Thr_kinase_AS"/>
</dbReference>
<dbReference type="Proteomes" id="UP000267251">
    <property type="component" value="Unassembled WGS sequence"/>
</dbReference>
<dbReference type="GO" id="GO:0005524">
    <property type="term" value="F:ATP binding"/>
    <property type="evidence" value="ECO:0007669"/>
    <property type="project" value="UniProtKB-KW"/>
</dbReference>
<keyword evidence="3" id="KW-0723">Serine/threonine-protein kinase</keyword>
<keyword evidence="7" id="KW-0067">ATP-binding</keyword>
<dbReference type="SUPFAM" id="SSF56112">
    <property type="entry name" value="Protein kinase-like (PK-like)"/>
    <property type="match status" value="1"/>
</dbReference>
<organism evidence="11 12">
    <name type="scientific">Piptocephalis cylindrospora</name>
    <dbReference type="NCBI Taxonomy" id="1907219"/>
    <lineage>
        <taxon>Eukaryota</taxon>
        <taxon>Fungi</taxon>
        <taxon>Fungi incertae sedis</taxon>
        <taxon>Zoopagomycota</taxon>
        <taxon>Zoopagomycotina</taxon>
        <taxon>Zoopagomycetes</taxon>
        <taxon>Zoopagales</taxon>
        <taxon>Piptocephalidaceae</taxon>
        <taxon>Piptocephalis</taxon>
    </lineage>
</organism>
<dbReference type="GO" id="GO:0005634">
    <property type="term" value="C:nucleus"/>
    <property type="evidence" value="ECO:0007669"/>
    <property type="project" value="UniProtKB-SubCell"/>
</dbReference>
<keyword evidence="6 11" id="KW-0418">Kinase</keyword>
<dbReference type="InterPro" id="IPR050108">
    <property type="entry name" value="CDK"/>
</dbReference>
<dbReference type="EMBL" id="KZ987839">
    <property type="protein sequence ID" value="RKP14410.1"/>
    <property type="molecule type" value="Genomic_DNA"/>
</dbReference>
<dbReference type="GO" id="GO:0004674">
    <property type="term" value="F:protein serine/threonine kinase activity"/>
    <property type="evidence" value="ECO:0007669"/>
    <property type="project" value="UniProtKB-KW"/>
</dbReference>
<evidence type="ECO:0000256" key="4">
    <source>
        <dbReference type="ARBA" id="ARBA00022679"/>
    </source>
</evidence>
<feature type="region of interest" description="Disordered" evidence="9">
    <location>
        <begin position="1"/>
        <end position="96"/>
    </location>
</feature>
<comment type="subcellular location">
    <subcellularLocation>
        <location evidence="1">Nucleus</location>
    </subcellularLocation>
</comment>
<dbReference type="FunFam" id="1.10.510.10:FF:000624">
    <property type="entry name" value="Mitogen-activated protein kinase"/>
    <property type="match status" value="1"/>
</dbReference>
<proteinExistence type="inferred from homology"/>
<accession>A0A4P9Y8U7</accession>
<dbReference type="PANTHER" id="PTHR24056:SF508">
    <property type="entry name" value="CYCLIN-DEPENDENT KINASE 10"/>
    <property type="match status" value="1"/>
</dbReference>
<keyword evidence="4" id="KW-0808">Transferase</keyword>
<dbReference type="PROSITE" id="PS50011">
    <property type="entry name" value="PROTEIN_KINASE_DOM"/>
    <property type="match status" value="1"/>
</dbReference>
<evidence type="ECO:0000256" key="1">
    <source>
        <dbReference type="ARBA" id="ARBA00004123"/>
    </source>
</evidence>
<evidence type="ECO:0000256" key="9">
    <source>
        <dbReference type="SAM" id="MobiDB-lite"/>
    </source>
</evidence>
<dbReference type="SMART" id="SM00220">
    <property type="entry name" value="S_TKc"/>
    <property type="match status" value="1"/>
</dbReference>
<evidence type="ECO:0000256" key="2">
    <source>
        <dbReference type="ARBA" id="ARBA00006485"/>
    </source>
</evidence>
<evidence type="ECO:0000256" key="8">
    <source>
        <dbReference type="ARBA" id="ARBA00023242"/>
    </source>
</evidence>
<keyword evidence="5" id="KW-0547">Nucleotide-binding</keyword>
<dbReference type="GO" id="GO:0007346">
    <property type="term" value="P:regulation of mitotic cell cycle"/>
    <property type="evidence" value="ECO:0007669"/>
    <property type="project" value="TreeGrafter"/>
</dbReference>
<dbReference type="InterPro" id="IPR000719">
    <property type="entry name" value="Prot_kinase_dom"/>
</dbReference>
<dbReference type="OrthoDB" id="1732493at2759"/>
<evidence type="ECO:0000256" key="6">
    <source>
        <dbReference type="ARBA" id="ARBA00022777"/>
    </source>
</evidence>
<evidence type="ECO:0000313" key="12">
    <source>
        <dbReference type="Proteomes" id="UP000267251"/>
    </source>
</evidence>
<dbReference type="PANTHER" id="PTHR24056">
    <property type="entry name" value="CELL DIVISION PROTEIN KINASE"/>
    <property type="match status" value="1"/>
</dbReference>
<evidence type="ECO:0000259" key="10">
    <source>
        <dbReference type="PROSITE" id="PS50011"/>
    </source>
</evidence>
<evidence type="ECO:0000313" key="11">
    <source>
        <dbReference type="EMBL" id="RKP14410.1"/>
    </source>
</evidence>
<dbReference type="Gene3D" id="1.10.510.10">
    <property type="entry name" value="Transferase(Phosphotransferase) domain 1"/>
    <property type="match status" value="1"/>
</dbReference>
<name>A0A4P9Y8U7_9FUNG</name>
<evidence type="ECO:0000256" key="3">
    <source>
        <dbReference type="ARBA" id="ARBA00022527"/>
    </source>
</evidence>
<evidence type="ECO:0000256" key="5">
    <source>
        <dbReference type="ARBA" id="ARBA00022741"/>
    </source>
</evidence>
<feature type="compositionally biased region" description="Low complexity" evidence="9">
    <location>
        <begin position="72"/>
        <end position="83"/>
    </location>
</feature>
<dbReference type="InterPro" id="IPR011009">
    <property type="entry name" value="Kinase-like_dom_sf"/>
</dbReference>
<dbReference type="Gene3D" id="3.30.200.20">
    <property type="entry name" value="Phosphorylase Kinase, domain 1"/>
    <property type="match status" value="1"/>
</dbReference>